<dbReference type="OrthoDB" id="9800627at2"/>
<dbReference type="InterPro" id="IPR044537">
    <property type="entry name" value="Rip2-like"/>
</dbReference>
<reference evidence="15 16" key="2">
    <citation type="journal article" date="2008" name="Science">
        <title>Environmental genomics reveals a single-species ecosystem deep within Earth.</title>
        <authorList>
            <person name="Chivian D."/>
            <person name="Brodie E.L."/>
            <person name="Alm E.J."/>
            <person name="Culley D.E."/>
            <person name="Dehal P.S."/>
            <person name="Desantis T.Z."/>
            <person name="Gihring T.M."/>
            <person name="Lapidus A."/>
            <person name="Lin L.H."/>
            <person name="Lowry S.R."/>
            <person name="Moser D.P."/>
            <person name="Richardson P.M."/>
            <person name="Southam G."/>
            <person name="Wanger G."/>
            <person name="Pratt L.M."/>
            <person name="Andersen G.L."/>
            <person name="Hazen T.C."/>
            <person name="Brockman F.J."/>
            <person name="Arkin A.P."/>
            <person name="Onstott T.C."/>
        </authorList>
    </citation>
    <scope>NUCLEOTIDE SEQUENCE [LARGE SCALE GENOMIC DNA]</scope>
    <source>
        <strain evidence="15 16">MP104C</strain>
    </source>
</reference>
<dbReference type="KEGG" id="dau:Daud_1202"/>
<dbReference type="GO" id="GO:0005886">
    <property type="term" value="C:plasma membrane"/>
    <property type="evidence" value="ECO:0007669"/>
    <property type="project" value="UniProtKB-SubCell"/>
</dbReference>
<dbReference type="PANTHER" id="PTHR35864:SF1">
    <property type="entry name" value="ZINC METALLOPROTEASE YWHC-RELATED"/>
    <property type="match status" value="1"/>
</dbReference>
<evidence type="ECO:0000256" key="13">
    <source>
        <dbReference type="SAM" id="Phobius"/>
    </source>
</evidence>
<accession>B1I3Y2</accession>
<dbReference type="EMBL" id="CP000860">
    <property type="protein sequence ID" value="ACA59713.1"/>
    <property type="molecule type" value="Genomic_DNA"/>
</dbReference>
<dbReference type="RefSeq" id="WP_012302299.1">
    <property type="nucleotide sequence ID" value="NC_010424.1"/>
</dbReference>
<evidence type="ECO:0000256" key="3">
    <source>
        <dbReference type="ARBA" id="ARBA00007931"/>
    </source>
</evidence>
<keyword evidence="16" id="KW-1185">Reference proteome</keyword>
<evidence type="ECO:0000256" key="4">
    <source>
        <dbReference type="ARBA" id="ARBA00022475"/>
    </source>
</evidence>
<evidence type="ECO:0000259" key="14">
    <source>
        <dbReference type="Pfam" id="PF02163"/>
    </source>
</evidence>
<feature type="transmembrane region" description="Helical" evidence="13">
    <location>
        <begin position="137"/>
        <end position="154"/>
    </location>
</feature>
<name>B1I3Y2_DESAP</name>
<evidence type="ECO:0000256" key="1">
    <source>
        <dbReference type="ARBA" id="ARBA00001947"/>
    </source>
</evidence>
<gene>
    <name evidence="15" type="ordered locus">Daud_1202</name>
</gene>
<reference evidence="16" key="1">
    <citation type="submission" date="2007-10" db="EMBL/GenBank/DDBJ databases">
        <title>Complete sequence of chromosome of Desulforudis audaxviator MP104C.</title>
        <authorList>
            <person name="Copeland A."/>
            <person name="Lucas S."/>
            <person name="Lapidus A."/>
            <person name="Barry K."/>
            <person name="Glavina del Rio T."/>
            <person name="Dalin E."/>
            <person name="Tice H."/>
            <person name="Bruce D."/>
            <person name="Pitluck S."/>
            <person name="Lowry S.R."/>
            <person name="Larimer F."/>
            <person name="Land M.L."/>
            <person name="Hauser L."/>
            <person name="Kyrpides N."/>
            <person name="Ivanova N.N."/>
            <person name="Richardson P."/>
        </authorList>
    </citation>
    <scope>NUCLEOTIDE SEQUENCE [LARGE SCALE GENOMIC DNA]</scope>
    <source>
        <strain evidence="16">MP104C</strain>
    </source>
</reference>
<evidence type="ECO:0000256" key="10">
    <source>
        <dbReference type="ARBA" id="ARBA00022989"/>
    </source>
</evidence>
<evidence type="ECO:0000256" key="12">
    <source>
        <dbReference type="ARBA" id="ARBA00023136"/>
    </source>
</evidence>
<keyword evidence="7" id="KW-0479">Metal-binding</keyword>
<dbReference type="HOGENOM" id="CLU_086979_1_1_9"/>
<proteinExistence type="inferred from homology"/>
<protein>
    <submittedName>
        <fullName evidence="15">Peptidase M50</fullName>
    </submittedName>
</protein>
<evidence type="ECO:0000256" key="7">
    <source>
        <dbReference type="ARBA" id="ARBA00022723"/>
    </source>
</evidence>
<dbReference type="GO" id="GO:0046872">
    <property type="term" value="F:metal ion binding"/>
    <property type="evidence" value="ECO:0007669"/>
    <property type="project" value="UniProtKB-KW"/>
</dbReference>
<feature type="transmembrane region" description="Helical" evidence="13">
    <location>
        <begin position="182"/>
        <end position="205"/>
    </location>
</feature>
<feature type="transmembrane region" description="Helical" evidence="13">
    <location>
        <begin position="94"/>
        <end position="117"/>
    </location>
</feature>
<dbReference type="STRING" id="477974.Daud_1202"/>
<evidence type="ECO:0000313" key="16">
    <source>
        <dbReference type="Proteomes" id="UP000008544"/>
    </source>
</evidence>
<evidence type="ECO:0000256" key="9">
    <source>
        <dbReference type="ARBA" id="ARBA00022833"/>
    </source>
</evidence>
<organism evidence="15 16">
    <name type="scientific">Desulforudis audaxviator (strain MP104C)</name>
    <dbReference type="NCBI Taxonomy" id="477974"/>
    <lineage>
        <taxon>Bacteria</taxon>
        <taxon>Bacillati</taxon>
        <taxon>Bacillota</taxon>
        <taxon>Clostridia</taxon>
        <taxon>Thermoanaerobacterales</taxon>
        <taxon>Candidatus Desulforudaceae</taxon>
        <taxon>Candidatus Desulforudis</taxon>
    </lineage>
</organism>
<evidence type="ECO:0000256" key="8">
    <source>
        <dbReference type="ARBA" id="ARBA00022801"/>
    </source>
</evidence>
<keyword evidence="5" id="KW-0645">Protease</keyword>
<dbReference type="InterPro" id="IPR008915">
    <property type="entry name" value="Peptidase_M50"/>
</dbReference>
<keyword evidence="8" id="KW-0378">Hydrolase</keyword>
<comment type="similarity">
    <text evidence="3">Belongs to the peptidase M50B family.</text>
</comment>
<dbReference type="Proteomes" id="UP000008544">
    <property type="component" value="Chromosome"/>
</dbReference>
<keyword evidence="6 13" id="KW-0812">Transmembrane</keyword>
<feature type="domain" description="Peptidase M50" evidence="14">
    <location>
        <begin position="135"/>
        <end position="174"/>
    </location>
</feature>
<comment type="cofactor">
    <cofactor evidence="1">
        <name>Zn(2+)</name>
        <dbReference type="ChEBI" id="CHEBI:29105"/>
    </cofactor>
</comment>
<keyword evidence="12 13" id="KW-0472">Membrane</keyword>
<keyword evidence="11" id="KW-0482">Metalloprotease</keyword>
<evidence type="ECO:0000313" key="15">
    <source>
        <dbReference type="EMBL" id="ACA59713.1"/>
    </source>
</evidence>
<dbReference type="InterPro" id="IPR052348">
    <property type="entry name" value="Metallopeptidase_M50B"/>
</dbReference>
<dbReference type="AlphaFoldDB" id="B1I3Y2"/>
<dbReference type="eggNOG" id="COG1994">
    <property type="taxonomic scope" value="Bacteria"/>
</dbReference>
<feature type="transmembrane region" description="Helical" evidence="13">
    <location>
        <begin position="53"/>
        <end position="74"/>
    </location>
</feature>
<dbReference type="CDD" id="cd06158">
    <property type="entry name" value="S2P-M50_like_1"/>
    <property type="match status" value="1"/>
</dbReference>
<evidence type="ECO:0000256" key="11">
    <source>
        <dbReference type="ARBA" id="ARBA00023049"/>
    </source>
</evidence>
<dbReference type="PANTHER" id="PTHR35864">
    <property type="entry name" value="ZINC METALLOPROTEASE MJ0611-RELATED"/>
    <property type="match status" value="1"/>
</dbReference>
<keyword evidence="10 13" id="KW-1133">Transmembrane helix</keyword>
<sequence length="224" mass="24121">MFEMNPVIAVLVIVIGVVFHEVAHGWTAKRLGDRTAENAGRLTLNPIPHLDPVGSIIVPAALVLLNAGVVFGWAKPVPVNPYNFRGDIKRGMMLVSLAGPGSNLLLAAGGAVLLGLFMGFQGFQQFWEAIRTLPGSFLYALIQINLVLAFLNLLPVPPLDGSKILAGILPGRQEWLYTLEKYGFVVLIVLLVTGAIGVYLTAVVLPSFQFLLKFAANIARFFGS</sequence>
<evidence type="ECO:0000256" key="6">
    <source>
        <dbReference type="ARBA" id="ARBA00022692"/>
    </source>
</evidence>
<dbReference type="Pfam" id="PF02163">
    <property type="entry name" value="Peptidase_M50"/>
    <property type="match status" value="1"/>
</dbReference>
<dbReference type="GO" id="GO:0006508">
    <property type="term" value="P:proteolysis"/>
    <property type="evidence" value="ECO:0007669"/>
    <property type="project" value="UniProtKB-KW"/>
</dbReference>
<dbReference type="GO" id="GO:0008237">
    <property type="term" value="F:metallopeptidase activity"/>
    <property type="evidence" value="ECO:0007669"/>
    <property type="project" value="UniProtKB-KW"/>
</dbReference>
<keyword evidence="9" id="KW-0862">Zinc</keyword>
<evidence type="ECO:0000256" key="2">
    <source>
        <dbReference type="ARBA" id="ARBA00004651"/>
    </source>
</evidence>
<comment type="subcellular location">
    <subcellularLocation>
        <location evidence="2">Cell membrane</location>
        <topology evidence="2">Multi-pass membrane protein</topology>
    </subcellularLocation>
</comment>
<evidence type="ECO:0000256" key="5">
    <source>
        <dbReference type="ARBA" id="ARBA00022670"/>
    </source>
</evidence>
<keyword evidence="4" id="KW-1003">Cell membrane</keyword>